<proteinExistence type="predicted"/>
<dbReference type="PROSITE" id="PS51340">
    <property type="entry name" value="MOSC"/>
    <property type="match status" value="1"/>
</dbReference>
<dbReference type="PANTHER" id="PTHR36930:SF1">
    <property type="entry name" value="MOSC DOMAIN-CONTAINING PROTEIN"/>
    <property type="match status" value="1"/>
</dbReference>
<dbReference type="InterPro" id="IPR052716">
    <property type="entry name" value="MOSC_domain"/>
</dbReference>
<dbReference type="EMBL" id="FNBZ01000004">
    <property type="protein sequence ID" value="SDG45136.1"/>
    <property type="molecule type" value="Genomic_DNA"/>
</dbReference>
<feature type="domain" description="MOSC" evidence="1">
    <location>
        <begin position="1"/>
        <end position="119"/>
    </location>
</feature>
<dbReference type="InterPro" id="IPR005302">
    <property type="entry name" value="MoCF_Sase_C"/>
</dbReference>
<organism evidence="2 3">
    <name type="scientific">Bosea robiniae</name>
    <dbReference type="NCBI Taxonomy" id="1036780"/>
    <lineage>
        <taxon>Bacteria</taxon>
        <taxon>Pseudomonadati</taxon>
        <taxon>Pseudomonadota</taxon>
        <taxon>Alphaproteobacteria</taxon>
        <taxon>Hyphomicrobiales</taxon>
        <taxon>Boseaceae</taxon>
        <taxon>Bosea</taxon>
    </lineage>
</organism>
<gene>
    <name evidence="2" type="ORF">SAMN05421844_10455</name>
</gene>
<evidence type="ECO:0000259" key="1">
    <source>
        <dbReference type="PROSITE" id="PS51340"/>
    </source>
</evidence>
<evidence type="ECO:0000313" key="2">
    <source>
        <dbReference type="EMBL" id="SDG45136.1"/>
    </source>
</evidence>
<sequence>MTNGVLGDRYTRVQGARQVTLIQSEHLGTIASHLGRAQILPGDLRRNVVTQGINLLALKDKRFRIGNAVLQTTGDCHPCSRMEEILGIGGYNAVRGLGGITARIIESGSVKLGDDILVHCGD</sequence>
<comment type="caution">
    <text evidence="2">The sequence shown here is derived from an EMBL/GenBank/DDBJ whole genome shotgun (WGS) entry which is preliminary data.</text>
</comment>
<dbReference type="Pfam" id="PF03473">
    <property type="entry name" value="MOSC"/>
    <property type="match status" value="1"/>
</dbReference>
<accession>A0ABY0NZT8</accession>
<reference evidence="2 3" key="1">
    <citation type="submission" date="2016-10" db="EMBL/GenBank/DDBJ databases">
        <authorList>
            <person name="Varghese N."/>
            <person name="Submissions S."/>
        </authorList>
    </citation>
    <scope>NUCLEOTIDE SEQUENCE [LARGE SCALE GENOMIC DNA]</scope>
    <source>
        <strain evidence="2 3">DSM 26672</strain>
    </source>
</reference>
<keyword evidence="3" id="KW-1185">Reference proteome</keyword>
<evidence type="ECO:0000313" key="3">
    <source>
        <dbReference type="Proteomes" id="UP000199468"/>
    </source>
</evidence>
<dbReference type="Gene3D" id="2.40.33.20">
    <property type="entry name" value="PK beta-barrel domain-like"/>
    <property type="match status" value="1"/>
</dbReference>
<name>A0ABY0NZT8_9HYPH</name>
<dbReference type="InterPro" id="IPR011037">
    <property type="entry name" value="Pyrv_Knase-like_insert_dom_sf"/>
</dbReference>
<dbReference type="SUPFAM" id="SSF50800">
    <property type="entry name" value="PK beta-barrel domain-like"/>
    <property type="match status" value="1"/>
</dbReference>
<protein>
    <submittedName>
        <fullName evidence="2">MOSC domain-containing protein</fullName>
    </submittedName>
</protein>
<dbReference type="RefSeq" id="WP_244511998.1">
    <property type="nucleotide sequence ID" value="NZ_FNBZ01000004.1"/>
</dbReference>
<dbReference type="PANTHER" id="PTHR36930">
    <property type="entry name" value="METAL-SULFUR CLUSTER BIOSYNTHESIS PROTEINS YUAD-RELATED"/>
    <property type="match status" value="1"/>
</dbReference>
<dbReference type="Proteomes" id="UP000199468">
    <property type="component" value="Unassembled WGS sequence"/>
</dbReference>